<dbReference type="SUPFAM" id="SSF50998">
    <property type="entry name" value="Quinoprotein alcohol dehydrogenase-like"/>
    <property type="match status" value="1"/>
</dbReference>
<evidence type="ECO:0008006" key="2">
    <source>
        <dbReference type="Google" id="ProtNLM"/>
    </source>
</evidence>
<dbReference type="InterPro" id="IPR011047">
    <property type="entry name" value="Quinoprotein_ADH-like_sf"/>
</dbReference>
<reference evidence="1" key="1">
    <citation type="journal article" date="2015" name="Nature">
        <title>Complex archaea that bridge the gap between prokaryotes and eukaryotes.</title>
        <authorList>
            <person name="Spang A."/>
            <person name="Saw J.H."/>
            <person name="Jorgensen S.L."/>
            <person name="Zaremba-Niedzwiedzka K."/>
            <person name="Martijn J."/>
            <person name="Lind A.E."/>
            <person name="van Eijk R."/>
            <person name="Schleper C."/>
            <person name="Guy L."/>
            <person name="Ettema T.J."/>
        </authorList>
    </citation>
    <scope>NUCLEOTIDE SEQUENCE</scope>
</reference>
<evidence type="ECO:0000313" key="1">
    <source>
        <dbReference type="EMBL" id="KKM18402.1"/>
    </source>
</evidence>
<protein>
    <recommendedName>
        <fullName evidence="2">Anaphase-promoting complex subunit 4 WD40 domain-containing protein</fullName>
    </recommendedName>
</protein>
<dbReference type="SMART" id="SM00320">
    <property type="entry name" value="WD40"/>
    <property type="match status" value="2"/>
</dbReference>
<dbReference type="Gene3D" id="2.130.10.10">
    <property type="entry name" value="YVTN repeat-like/Quinoprotein amine dehydrogenase"/>
    <property type="match status" value="1"/>
</dbReference>
<proteinExistence type="predicted"/>
<name>A0A0F9HTC1_9ZZZZ</name>
<gene>
    <name evidence="1" type="ORF">LCGC14_1666070</name>
</gene>
<dbReference type="InterPro" id="IPR001680">
    <property type="entry name" value="WD40_rpt"/>
</dbReference>
<sequence length="213" mass="24238">IDQAVTGYLLQVGAKGYKSYFEVDFAPQKGDNNKTVKLEKLKKVGKYEKSKTIKSGYSIWWIRATEDEKYFAFSQGAHDSPDGKAPSSTKVLLVDGKKNSILWQKKTGGECWGLDISKSARYVAAGCHDGKIYLWDRSGKELWTYSNREGNRVRWLKFSPDEKYLLSGPVNDMPEEAGIFDVKTGKLKWKFYNGDYLREGRFSKSGKQKGMIQ</sequence>
<organism evidence="1">
    <name type="scientific">marine sediment metagenome</name>
    <dbReference type="NCBI Taxonomy" id="412755"/>
    <lineage>
        <taxon>unclassified sequences</taxon>
        <taxon>metagenomes</taxon>
        <taxon>ecological metagenomes</taxon>
    </lineage>
</organism>
<dbReference type="Pfam" id="PF00400">
    <property type="entry name" value="WD40"/>
    <property type="match status" value="1"/>
</dbReference>
<dbReference type="AlphaFoldDB" id="A0A0F9HTC1"/>
<dbReference type="InterPro" id="IPR015943">
    <property type="entry name" value="WD40/YVTN_repeat-like_dom_sf"/>
</dbReference>
<accession>A0A0F9HTC1</accession>
<comment type="caution">
    <text evidence="1">The sequence shown here is derived from an EMBL/GenBank/DDBJ whole genome shotgun (WGS) entry which is preliminary data.</text>
</comment>
<dbReference type="EMBL" id="LAZR01014230">
    <property type="protein sequence ID" value="KKM18402.1"/>
    <property type="molecule type" value="Genomic_DNA"/>
</dbReference>
<feature type="non-terminal residue" evidence="1">
    <location>
        <position position="1"/>
    </location>
</feature>